<evidence type="ECO:0000259" key="2">
    <source>
        <dbReference type="Pfam" id="PF02517"/>
    </source>
</evidence>
<dbReference type="InterPro" id="IPR003675">
    <property type="entry name" value="Rce1/LyrA-like_dom"/>
</dbReference>
<proteinExistence type="predicted"/>
<organism evidence="3">
    <name type="scientific">marine metagenome</name>
    <dbReference type="NCBI Taxonomy" id="408172"/>
    <lineage>
        <taxon>unclassified sequences</taxon>
        <taxon>metagenomes</taxon>
        <taxon>ecological metagenomes</taxon>
    </lineage>
</organism>
<sequence length="267" mass="30346">MNNKSQISSSLNPMPLWESVLFFGIPAITTIFCVYNLFPYLVHHGFSTYISYVIVLDIPLFIMFVASLVAYRVEGNPMNWPALRNRFRLNRMVRKGWIWTIGLFFFMAITAGLLTVLLLFIIPSLIEKGVLIIPGTIPSFIDPRIPQGIESMKIQMGVEAIGNWYLFGITFISLVLNILGEEFLWRGYVLPRQELMHGKRAWMVHGTFWTLLHAFKWWQMPALLPGALALSFVAQHLQNTWPGIIAHLITNSIGMIGILLVILNIGG</sequence>
<feature type="transmembrane region" description="Helical" evidence="1">
    <location>
        <begin position="50"/>
        <end position="71"/>
    </location>
</feature>
<feature type="transmembrane region" description="Helical" evidence="1">
    <location>
        <begin position="96"/>
        <end position="122"/>
    </location>
</feature>
<feature type="domain" description="CAAX prenyl protease 2/Lysostaphin resistance protein A-like" evidence="2">
    <location>
        <begin position="166"/>
        <end position="252"/>
    </location>
</feature>
<gene>
    <name evidence="3" type="ORF">METZ01_LOCUS111700</name>
</gene>
<dbReference type="GO" id="GO:0080120">
    <property type="term" value="P:CAAX-box protein maturation"/>
    <property type="evidence" value="ECO:0007669"/>
    <property type="project" value="UniProtKB-ARBA"/>
</dbReference>
<accession>A0A381X231</accession>
<dbReference type="Pfam" id="PF02517">
    <property type="entry name" value="Rce1-like"/>
    <property type="match status" value="1"/>
</dbReference>
<feature type="transmembrane region" description="Helical" evidence="1">
    <location>
        <begin position="240"/>
        <end position="263"/>
    </location>
</feature>
<dbReference type="GO" id="GO:0004175">
    <property type="term" value="F:endopeptidase activity"/>
    <property type="evidence" value="ECO:0007669"/>
    <property type="project" value="UniProtKB-ARBA"/>
</dbReference>
<feature type="transmembrane region" description="Helical" evidence="1">
    <location>
        <begin position="20"/>
        <end position="38"/>
    </location>
</feature>
<protein>
    <recommendedName>
        <fullName evidence="2">CAAX prenyl protease 2/Lysostaphin resistance protein A-like domain-containing protein</fullName>
    </recommendedName>
</protein>
<reference evidence="3" key="1">
    <citation type="submission" date="2018-05" db="EMBL/GenBank/DDBJ databases">
        <authorList>
            <person name="Lanie J.A."/>
            <person name="Ng W.-L."/>
            <person name="Kazmierczak K.M."/>
            <person name="Andrzejewski T.M."/>
            <person name="Davidsen T.M."/>
            <person name="Wayne K.J."/>
            <person name="Tettelin H."/>
            <person name="Glass J.I."/>
            <person name="Rusch D."/>
            <person name="Podicherti R."/>
            <person name="Tsui H.-C.T."/>
            <person name="Winkler M.E."/>
        </authorList>
    </citation>
    <scope>NUCLEOTIDE SEQUENCE</scope>
</reference>
<feature type="transmembrane region" description="Helical" evidence="1">
    <location>
        <begin position="161"/>
        <end position="180"/>
    </location>
</feature>
<dbReference type="EMBL" id="UINC01013656">
    <property type="protein sequence ID" value="SVA58846.1"/>
    <property type="molecule type" value="Genomic_DNA"/>
</dbReference>
<keyword evidence="1" id="KW-0812">Transmembrane</keyword>
<dbReference type="AlphaFoldDB" id="A0A381X231"/>
<keyword evidence="1" id="KW-1133">Transmembrane helix</keyword>
<evidence type="ECO:0000256" key="1">
    <source>
        <dbReference type="SAM" id="Phobius"/>
    </source>
</evidence>
<keyword evidence="1" id="KW-0472">Membrane</keyword>
<name>A0A381X231_9ZZZZ</name>
<evidence type="ECO:0000313" key="3">
    <source>
        <dbReference type="EMBL" id="SVA58846.1"/>
    </source>
</evidence>